<sequence length="148" mass="16263">SAFPSLSLLLPSTLNVNTFQGVPRPAQKFGQTHSPSAMEGELQQPQSSPDEECAQEEDDQSHNTRGIPPLSHLPRLDQCYPLMPAYGTASEHLHPSPSHQAGCQEEQQKLPSPLPLLLAASRNEKIPQQGPILQAQSLCTPHIRQHRE</sequence>
<keyword evidence="3" id="KW-1185">Reference proteome</keyword>
<organism evidence="2 3">
    <name type="scientific">Chelonoidis abingdonii</name>
    <name type="common">Abingdon island giant tortoise</name>
    <name type="synonym">Testudo abingdonii</name>
    <dbReference type="NCBI Taxonomy" id="106734"/>
    <lineage>
        <taxon>Eukaryota</taxon>
        <taxon>Metazoa</taxon>
        <taxon>Chordata</taxon>
        <taxon>Craniata</taxon>
        <taxon>Vertebrata</taxon>
        <taxon>Euteleostomi</taxon>
        <taxon>Archelosauria</taxon>
        <taxon>Testudinata</taxon>
        <taxon>Testudines</taxon>
        <taxon>Cryptodira</taxon>
        <taxon>Durocryptodira</taxon>
        <taxon>Testudinoidea</taxon>
        <taxon>Testudinidae</taxon>
        <taxon>Chelonoidis</taxon>
    </lineage>
</organism>
<evidence type="ECO:0000313" key="2">
    <source>
        <dbReference type="Ensembl" id="ENSCABP00000004672.1"/>
    </source>
</evidence>
<accession>A0A8C0G7L4</accession>
<reference evidence="2" key="1">
    <citation type="submission" date="2025-08" db="UniProtKB">
        <authorList>
            <consortium name="Ensembl"/>
        </authorList>
    </citation>
    <scope>IDENTIFICATION</scope>
</reference>
<protein>
    <submittedName>
        <fullName evidence="2">Uncharacterized protein</fullName>
    </submittedName>
</protein>
<feature type="region of interest" description="Disordered" evidence="1">
    <location>
        <begin position="87"/>
        <end position="110"/>
    </location>
</feature>
<dbReference type="Ensembl" id="ENSCABT00000005077.1">
    <property type="protein sequence ID" value="ENSCABP00000004672.1"/>
    <property type="gene ID" value="ENSCABG00000003521.1"/>
</dbReference>
<name>A0A8C0G7L4_CHEAB</name>
<feature type="compositionally biased region" description="Acidic residues" evidence="1">
    <location>
        <begin position="49"/>
        <end position="59"/>
    </location>
</feature>
<evidence type="ECO:0000313" key="3">
    <source>
        <dbReference type="Proteomes" id="UP000694404"/>
    </source>
</evidence>
<dbReference type="AlphaFoldDB" id="A0A8C0G7L4"/>
<dbReference type="Proteomes" id="UP000694404">
    <property type="component" value="Unplaced"/>
</dbReference>
<proteinExistence type="predicted"/>
<reference evidence="2" key="2">
    <citation type="submission" date="2025-09" db="UniProtKB">
        <authorList>
            <consortium name="Ensembl"/>
        </authorList>
    </citation>
    <scope>IDENTIFICATION</scope>
</reference>
<feature type="region of interest" description="Disordered" evidence="1">
    <location>
        <begin position="18"/>
        <end position="74"/>
    </location>
</feature>
<evidence type="ECO:0000256" key="1">
    <source>
        <dbReference type="SAM" id="MobiDB-lite"/>
    </source>
</evidence>
<dbReference type="GeneTree" id="ENSGT00950000185703"/>